<accession>A0A1H8MI69</accession>
<dbReference type="PRINTS" id="PR00035">
    <property type="entry name" value="HTHGNTR"/>
</dbReference>
<protein>
    <submittedName>
        <fullName evidence="5">Transcriptional regulator, GntR family</fullName>
    </submittedName>
</protein>
<dbReference type="PANTHER" id="PTHR44846">
    <property type="entry name" value="MANNOSYL-D-GLYCERATE TRANSPORT/METABOLISM SYSTEM REPRESSOR MNGR-RELATED"/>
    <property type="match status" value="1"/>
</dbReference>
<reference evidence="5 6" key="1">
    <citation type="submission" date="2016-10" db="EMBL/GenBank/DDBJ databases">
        <authorList>
            <person name="de Groot N.N."/>
        </authorList>
    </citation>
    <scope>NUCLEOTIDE SEQUENCE [LARGE SCALE GENOMIC DNA]</scope>
    <source>
        <strain evidence="5 6">DSM 3857</strain>
    </source>
</reference>
<evidence type="ECO:0000259" key="4">
    <source>
        <dbReference type="PROSITE" id="PS50949"/>
    </source>
</evidence>
<proteinExistence type="predicted"/>
<dbReference type="STRING" id="933059.SAMN04488103_11358"/>
<keyword evidence="3" id="KW-0804">Transcription</keyword>
<sequence length="227" mass="26194">MTYRDIKADILERILNGTWPPGSAVPNEQDLAVEYGAARATVNRAMRELVDEGFVERKRKAGTRVRLTPVRQVRFEIPLIRKEIEEQGAAYRYALIRSEVMLAPDWLRARLNLKPGTEVLHLVCMHFADGRPYQLEDRWINLAATPQGRDFDFSTVGPNEWLVQQVPFSDVEISFSATAADPEQAMLLNCHAGDALFRVERQTTWQDQVVTYVSLIYRRDHRMTTRY</sequence>
<dbReference type="Gene3D" id="3.40.1410.10">
    <property type="entry name" value="Chorismate lyase-like"/>
    <property type="match status" value="1"/>
</dbReference>
<dbReference type="Gene3D" id="1.10.10.10">
    <property type="entry name" value="Winged helix-like DNA-binding domain superfamily/Winged helix DNA-binding domain"/>
    <property type="match status" value="1"/>
</dbReference>
<dbReference type="GO" id="GO:0003700">
    <property type="term" value="F:DNA-binding transcription factor activity"/>
    <property type="evidence" value="ECO:0007669"/>
    <property type="project" value="InterPro"/>
</dbReference>
<dbReference type="GO" id="GO:0003677">
    <property type="term" value="F:DNA binding"/>
    <property type="evidence" value="ECO:0007669"/>
    <property type="project" value="UniProtKB-KW"/>
</dbReference>
<organism evidence="5 6">
    <name type="scientific">Gemmobacter aquatilis</name>
    <dbReference type="NCBI Taxonomy" id="933059"/>
    <lineage>
        <taxon>Bacteria</taxon>
        <taxon>Pseudomonadati</taxon>
        <taxon>Pseudomonadota</taxon>
        <taxon>Alphaproteobacteria</taxon>
        <taxon>Rhodobacterales</taxon>
        <taxon>Paracoccaceae</taxon>
        <taxon>Gemmobacter</taxon>
    </lineage>
</organism>
<dbReference type="SUPFAM" id="SSF46785">
    <property type="entry name" value="Winged helix' DNA-binding domain"/>
    <property type="match status" value="1"/>
</dbReference>
<dbReference type="SMART" id="SM00866">
    <property type="entry name" value="UTRA"/>
    <property type="match status" value="1"/>
</dbReference>
<dbReference type="SUPFAM" id="SSF64288">
    <property type="entry name" value="Chorismate lyase-like"/>
    <property type="match status" value="1"/>
</dbReference>
<dbReference type="Proteomes" id="UP000198761">
    <property type="component" value="Unassembled WGS sequence"/>
</dbReference>
<dbReference type="InterPro" id="IPR036390">
    <property type="entry name" value="WH_DNA-bd_sf"/>
</dbReference>
<evidence type="ECO:0000256" key="2">
    <source>
        <dbReference type="ARBA" id="ARBA00023125"/>
    </source>
</evidence>
<dbReference type="InterPro" id="IPR028978">
    <property type="entry name" value="Chorismate_lyase_/UTRA_dom_sf"/>
</dbReference>
<dbReference type="AlphaFoldDB" id="A0A1H8MI69"/>
<evidence type="ECO:0000313" key="5">
    <source>
        <dbReference type="EMBL" id="SEO16980.1"/>
    </source>
</evidence>
<dbReference type="InterPro" id="IPR011663">
    <property type="entry name" value="UTRA"/>
</dbReference>
<dbReference type="InterPro" id="IPR036388">
    <property type="entry name" value="WH-like_DNA-bd_sf"/>
</dbReference>
<dbReference type="RefSeq" id="WP_091303427.1">
    <property type="nucleotide sequence ID" value="NZ_FOCE01000013.1"/>
</dbReference>
<dbReference type="Pfam" id="PF07702">
    <property type="entry name" value="UTRA"/>
    <property type="match status" value="1"/>
</dbReference>
<dbReference type="PROSITE" id="PS50949">
    <property type="entry name" value="HTH_GNTR"/>
    <property type="match status" value="1"/>
</dbReference>
<evidence type="ECO:0000256" key="1">
    <source>
        <dbReference type="ARBA" id="ARBA00023015"/>
    </source>
</evidence>
<keyword evidence="1" id="KW-0805">Transcription regulation</keyword>
<evidence type="ECO:0000313" key="6">
    <source>
        <dbReference type="Proteomes" id="UP000198761"/>
    </source>
</evidence>
<dbReference type="EMBL" id="FOCE01000013">
    <property type="protein sequence ID" value="SEO16980.1"/>
    <property type="molecule type" value="Genomic_DNA"/>
</dbReference>
<dbReference type="SMART" id="SM00345">
    <property type="entry name" value="HTH_GNTR"/>
    <property type="match status" value="1"/>
</dbReference>
<dbReference type="InterPro" id="IPR050679">
    <property type="entry name" value="Bact_HTH_transcr_reg"/>
</dbReference>
<evidence type="ECO:0000256" key="3">
    <source>
        <dbReference type="ARBA" id="ARBA00023163"/>
    </source>
</evidence>
<keyword evidence="6" id="KW-1185">Reference proteome</keyword>
<gene>
    <name evidence="5" type="ORF">SAMN04488103_11358</name>
</gene>
<keyword evidence="2" id="KW-0238">DNA-binding</keyword>
<dbReference type="CDD" id="cd07377">
    <property type="entry name" value="WHTH_GntR"/>
    <property type="match status" value="1"/>
</dbReference>
<dbReference type="PANTHER" id="PTHR44846:SF16">
    <property type="entry name" value="TRANSCRIPTIONAL REGULATOR PHNF-RELATED"/>
    <property type="match status" value="1"/>
</dbReference>
<name>A0A1H8MI69_9RHOB</name>
<feature type="domain" description="HTH gntR-type" evidence="4">
    <location>
        <begin position="1"/>
        <end position="68"/>
    </location>
</feature>
<dbReference type="Pfam" id="PF00392">
    <property type="entry name" value="GntR"/>
    <property type="match status" value="1"/>
</dbReference>
<dbReference type="InterPro" id="IPR000524">
    <property type="entry name" value="Tscrpt_reg_HTH_GntR"/>
</dbReference>
<dbReference type="OrthoDB" id="9808698at2"/>